<dbReference type="EMBL" id="WJXW01000012">
    <property type="protein sequence ID" value="KAF9731721.1"/>
    <property type="molecule type" value="Genomic_DNA"/>
</dbReference>
<reference evidence="4" key="1">
    <citation type="journal article" date="2020" name="Mol. Plant Microbe Interact.">
        <title>Genome Sequence of the Biocontrol Agent Coniothyrium minitans strain Conio (IMI 134523).</title>
        <authorList>
            <person name="Patel D."/>
            <person name="Shittu T.A."/>
            <person name="Baroncelli R."/>
            <person name="Muthumeenakshi S."/>
            <person name="Osborne T.H."/>
            <person name="Janganan T.K."/>
            <person name="Sreenivasaprasad S."/>
        </authorList>
    </citation>
    <scope>NUCLEOTIDE SEQUENCE</scope>
    <source>
        <strain evidence="4">Conio</strain>
    </source>
</reference>
<dbReference type="InterPro" id="IPR036291">
    <property type="entry name" value="NAD(P)-bd_dom_sf"/>
</dbReference>
<dbReference type="AlphaFoldDB" id="A0A9P6G9N3"/>
<dbReference type="Gene3D" id="3.40.50.720">
    <property type="entry name" value="NAD(P)-binding Rossmann-like Domain"/>
    <property type="match status" value="1"/>
</dbReference>
<evidence type="ECO:0000313" key="5">
    <source>
        <dbReference type="Proteomes" id="UP000756921"/>
    </source>
</evidence>
<dbReference type="Pfam" id="PF13561">
    <property type="entry name" value="adh_short_C2"/>
    <property type="match status" value="1"/>
</dbReference>
<keyword evidence="2" id="KW-0521">NADP</keyword>
<dbReference type="SUPFAM" id="SSF51735">
    <property type="entry name" value="NAD(P)-binding Rossmann-fold domains"/>
    <property type="match status" value="1"/>
</dbReference>
<dbReference type="PRINTS" id="PR00081">
    <property type="entry name" value="GDHRDH"/>
</dbReference>
<name>A0A9P6G9N3_9PLEO</name>
<protein>
    <submittedName>
        <fullName evidence="4">Uncharacterized protein</fullName>
    </submittedName>
</protein>
<dbReference type="Proteomes" id="UP000756921">
    <property type="component" value="Unassembled WGS sequence"/>
</dbReference>
<proteinExistence type="inferred from homology"/>
<evidence type="ECO:0000256" key="2">
    <source>
        <dbReference type="ARBA" id="ARBA00022857"/>
    </source>
</evidence>
<comment type="similarity">
    <text evidence="1">Belongs to the short-chain dehydrogenases/reductases (SDR) family.</text>
</comment>
<sequence>MSLEGRTTVITGGGRGIGLAIAEAAAEAGSNIAVLDVLDKPHKRISELGVKGKYYRVDVTKMDELEQTFGKIGDEFGRVDGCVPAAGIVLDKPSFDHTWDECEDLLKVNVRGAYFSTQLAARAMRAQSTGASIVLIASMASHHAVPLQHLSMYGPTKGAVRIMMTQMAAELAPWNIRGNSISPGFIRTEMTHLCARQQPELSKVMGNAPPLGRIGETSDIVGAVNYLLSDAAAYTTGVDIPIAGGMTCGRIAS</sequence>
<dbReference type="FunFam" id="3.40.50.720:FF:000084">
    <property type="entry name" value="Short-chain dehydrogenase reductase"/>
    <property type="match status" value="1"/>
</dbReference>
<accession>A0A9P6G9N3</accession>
<evidence type="ECO:0000256" key="3">
    <source>
        <dbReference type="ARBA" id="ARBA00023002"/>
    </source>
</evidence>
<evidence type="ECO:0000313" key="4">
    <source>
        <dbReference type="EMBL" id="KAF9731721.1"/>
    </source>
</evidence>
<dbReference type="OrthoDB" id="417891at2759"/>
<organism evidence="4 5">
    <name type="scientific">Paraphaeosphaeria minitans</name>
    <dbReference type="NCBI Taxonomy" id="565426"/>
    <lineage>
        <taxon>Eukaryota</taxon>
        <taxon>Fungi</taxon>
        <taxon>Dikarya</taxon>
        <taxon>Ascomycota</taxon>
        <taxon>Pezizomycotina</taxon>
        <taxon>Dothideomycetes</taxon>
        <taxon>Pleosporomycetidae</taxon>
        <taxon>Pleosporales</taxon>
        <taxon>Massarineae</taxon>
        <taxon>Didymosphaeriaceae</taxon>
        <taxon>Paraphaeosphaeria</taxon>
    </lineage>
</organism>
<keyword evidence="5" id="KW-1185">Reference proteome</keyword>
<keyword evidence="3" id="KW-0560">Oxidoreductase</keyword>
<dbReference type="GO" id="GO:0016616">
    <property type="term" value="F:oxidoreductase activity, acting on the CH-OH group of donors, NAD or NADP as acceptor"/>
    <property type="evidence" value="ECO:0007669"/>
    <property type="project" value="UniProtKB-ARBA"/>
</dbReference>
<comment type="caution">
    <text evidence="4">The sequence shown here is derived from an EMBL/GenBank/DDBJ whole genome shotgun (WGS) entry which is preliminary data.</text>
</comment>
<gene>
    <name evidence="4" type="ORF">PMIN01_10738</name>
</gene>
<evidence type="ECO:0000256" key="1">
    <source>
        <dbReference type="ARBA" id="ARBA00006484"/>
    </source>
</evidence>
<dbReference type="PANTHER" id="PTHR43008">
    <property type="entry name" value="BENZIL REDUCTASE"/>
    <property type="match status" value="1"/>
</dbReference>
<dbReference type="PANTHER" id="PTHR43008:SF4">
    <property type="entry name" value="CHAIN DEHYDROGENASE, PUTATIVE (AFU_ORTHOLOGUE AFUA_4G08710)-RELATED"/>
    <property type="match status" value="1"/>
</dbReference>
<dbReference type="GO" id="GO:0050664">
    <property type="term" value="F:oxidoreductase activity, acting on NAD(P)H, oxygen as acceptor"/>
    <property type="evidence" value="ECO:0007669"/>
    <property type="project" value="TreeGrafter"/>
</dbReference>
<dbReference type="InterPro" id="IPR002347">
    <property type="entry name" value="SDR_fam"/>
</dbReference>